<sequence length="172" mass="19496">MQRTISQLQQEIQSGESVIQEGIRYIQVACVRVTYPPDELQLFEAYQILDNGETRERHLSGVSEKLKSGERAIQAAIRGIQEELDLKLSGDRFLSLGTELSQRISKGYNLPTCYTLHKFSLELTQEEFQPLYPIYISQESDKTTVFKWMASTPIVISPASLRPITATARNKG</sequence>
<accession>A0ABT7B9A5</accession>
<protein>
    <recommendedName>
        <fullName evidence="3">NUDIX hydrolase</fullName>
    </recommendedName>
</protein>
<evidence type="ECO:0000313" key="1">
    <source>
        <dbReference type="EMBL" id="MDJ1175755.1"/>
    </source>
</evidence>
<comment type="caution">
    <text evidence="1">The sequence shown here is derived from an EMBL/GenBank/DDBJ whole genome shotgun (WGS) entry which is preliminary data.</text>
</comment>
<dbReference type="PANTHER" id="PTHR36395">
    <property type="entry name" value="RING-H2 ZINC FINGER PROTEIN"/>
    <property type="match status" value="1"/>
</dbReference>
<organism evidence="1 2">
    <name type="scientific">Roseofilum capinflatum BLCC-M114</name>
    <dbReference type="NCBI Taxonomy" id="3022440"/>
    <lineage>
        <taxon>Bacteria</taxon>
        <taxon>Bacillati</taxon>
        <taxon>Cyanobacteriota</taxon>
        <taxon>Cyanophyceae</taxon>
        <taxon>Desertifilales</taxon>
        <taxon>Desertifilaceae</taxon>
        <taxon>Roseofilum</taxon>
        <taxon>Roseofilum capinflatum</taxon>
    </lineage>
</organism>
<dbReference type="EMBL" id="JAQOSO010000087">
    <property type="protein sequence ID" value="MDJ1175755.1"/>
    <property type="molecule type" value="Genomic_DNA"/>
</dbReference>
<name>A0ABT7B9A5_9CYAN</name>
<gene>
    <name evidence="1" type="ORF">PMG25_16825</name>
</gene>
<dbReference type="RefSeq" id="WP_283768053.1">
    <property type="nucleotide sequence ID" value="NZ_JAQOSO010000087.1"/>
</dbReference>
<reference evidence="1 2" key="1">
    <citation type="submission" date="2023-01" db="EMBL/GenBank/DDBJ databases">
        <title>Novel diversity within Roseofilum (Cyanobacteria; Desertifilaceae) from marine benthic mats with descriptions of four novel species.</title>
        <authorList>
            <person name="Wang Y."/>
            <person name="Berthold D.E."/>
            <person name="Hu J."/>
            <person name="Lefler F.W."/>
            <person name="Laughinghouse H.D. IV."/>
        </authorList>
    </citation>
    <scope>NUCLEOTIDE SEQUENCE [LARGE SCALE GENOMIC DNA]</scope>
    <source>
        <strain evidence="1 2">BLCC-M114</strain>
    </source>
</reference>
<dbReference type="PANTHER" id="PTHR36395:SF1">
    <property type="entry name" value="RING-H2 ZINC FINGER PROTEIN"/>
    <property type="match status" value="1"/>
</dbReference>
<evidence type="ECO:0000313" key="2">
    <source>
        <dbReference type="Proteomes" id="UP001235849"/>
    </source>
</evidence>
<proteinExistence type="predicted"/>
<evidence type="ECO:0008006" key="3">
    <source>
        <dbReference type="Google" id="ProtNLM"/>
    </source>
</evidence>
<dbReference type="Proteomes" id="UP001235849">
    <property type="component" value="Unassembled WGS sequence"/>
</dbReference>
<keyword evidence="2" id="KW-1185">Reference proteome</keyword>